<keyword evidence="2" id="KW-1185">Reference proteome</keyword>
<evidence type="ECO:0000313" key="1">
    <source>
        <dbReference type="EMBL" id="MDO1534850.1"/>
    </source>
</evidence>
<proteinExistence type="predicted"/>
<name>A0ABT8S7F1_9BURK</name>
<dbReference type="Proteomes" id="UP001169027">
    <property type="component" value="Unassembled WGS sequence"/>
</dbReference>
<dbReference type="RefSeq" id="WP_301812612.1">
    <property type="nucleotide sequence ID" value="NZ_JAUJZH010000016.1"/>
</dbReference>
<evidence type="ECO:0000313" key="2">
    <source>
        <dbReference type="Proteomes" id="UP001169027"/>
    </source>
</evidence>
<organism evidence="1 2">
    <name type="scientific">Variovorax ginsengisoli</name>
    <dbReference type="NCBI Taxonomy" id="363844"/>
    <lineage>
        <taxon>Bacteria</taxon>
        <taxon>Pseudomonadati</taxon>
        <taxon>Pseudomonadota</taxon>
        <taxon>Betaproteobacteria</taxon>
        <taxon>Burkholderiales</taxon>
        <taxon>Comamonadaceae</taxon>
        <taxon>Variovorax</taxon>
    </lineage>
</organism>
<comment type="caution">
    <text evidence="1">The sequence shown here is derived from an EMBL/GenBank/DDBJ whole genome shotgun (WGS) entry which is preliminary data.</text>
</comment>
<dbReference type="EMBL" id="JAUKVY010000016">
    <property type="protein sequence ID" value="MDO1534850.1"/>
    <property type="molecule type" value="Genomic_DNA"/>
</dbReference>
<sequence length="109" mass="12091">MTPVENQFLIEKDALLGACERVATALGDGGPSRHLWNVVSTLRQATDWEAQAQAASSIRTLFHRDGINDRPPPAGAATWDRDIALLWDLSTIYVESKYRDVSNARTESH</sequence>
<gene>
    <name evidence="1" type="ORF">Q2T77_21385</name>
</gene>
<reference evidence="1" key="1">
    <citation type="submission" date="2023-06" db="EMBL/GenBank/DDBJ databases">
        <authorList>
            <person name="Jiang Y."/>
            <person name="Liu Q."/>
        </authorList>
    </citation>
    <scope>NUCLEOTIDE SEQUENCE</scope>
    <source>
        <strain evidence="1">CGMCC 1.12090</strain>
    </source>
</reference>
<accession>A0ABT8S7F1</accession>
<protein>
    <submittedName>
        <fullName evidence="1">Uncharacterized protein</fullName>
    </submittedName>
</protein>